<dbReference type="SUPFAM" id="SSF48371">
    <property type="entry name" value="ARM repeat"/>
    <property type="match status" value="1"/>
</dbReference>
<dbReference type="PANTHER" id="PTHR19316:SF18">
    <property type="entry name" value="HSP70-BINDING PROTEIN 1"/>
    <property type="match status" value="1"/>
</dbReference>
<feature type="region of interest" description="Disordered" evidence="2">
    <location>
        <begin position="1"/>
        <end position="32"/>
    </location>
</feature>
<dbReference type="Pfam" id="PF08609">
    <property type="entry name" value="Fes1"/>
    <property type="match status" value="1"/>
</dbReference>
<dbReference type="AlphaFoldDB" id="A0A0N0PC63"/>
<protein>
    <submittedName>
        <fullName evidence="4">Hsp70-binding protein 1</fullName>
    </submittedName>
</protein>
<dbReference type="InterPro" id="IPR013918">
    <property type="entry name" value="Nucleotide_exch_fac_Fes1"/>
</dbReference>
<accession>A0A0N0PC63</accession>
<dbReference type="KEGG" id="pmac:106712986"/>
<dbReference type="Proteomes" id="UP000053240">
    <property type="component" value="Unassembled WGS sequence"/>
</dbReference>
<dbReference type="FunCoup" id="A0A0N0PC63">
    <property type="interactions" value="1250"/>
</dbReference>
<dbReference type="InParanoid" id="A0A0N0PC63"/>
<dbReference type="OrthoDB" id="10250458at2759"/>
<reference evidence="4 5" key="1">
    <citation type="journal article" date="2015" name="Nat. Commun.">
        <title>Outbred genome sequencing and CRISPR/Cas9 gene editing in butterflies.</title>
        <authorList>
            <person name="Li X."/>
            <person name="Fan D."/>
            <person name="Zhang W."/>
            <person name="Liu G."/>
            <person name="Zhang L."/>
            <person name="Zhao L."/>
            <person name="Fang X."/>
            <person name="Chen L."/>
            <person name="Dong Y."/>
            <person name="Chen Y."/>
            <person name="Ding Y."/>
            <person name="Zhao R."/>
            <person name="Feng M."/>
            <person name="Zhu Y."/>
            <person name="Feng Y."/>
            <person name="Jiang X."/>
            <person name="Zhu D."/>
            <person name="Xiang H."/>
            <person name="Feng X."/>
            <person name="Li S."/>
            <person name="Wang J."/>
            <person name="Zhang G."/>
            <person name="Kronforst M.R."/>
            <person name="Wang W."/>
        </authorList>
    </citation>
    <scope>NUCLEOTIDE SEQUENCE [LARGE SCALE GENOMIC DNA]</scope>
    <source>
        <strain evidence="4">Ya'a_city_454_Pm</strain>
        <tissue evidence="4">Whole body</tissue>
    </source>
</reference>
<dbReference type="InterPro" id="IPR016024">
    <property type="entry name" value="ARM-type_fold"/>
</dbReference>
<feature type="domain" description="Nucleotide exchange factor Fes1" evidence="3">
    <location>
        <begin position="37"/>
        <end position="130"/>
    </location>
</feature>
<sequence length="353" mass="38879">MEANNSGNQVAGALTYPDRNDDNVESVPVQPRQPSNLQGLLRFAMEATKSEDAPGTSEFSPMDDERRTFLEEALKSLTVDVPKVLMDAVKVLSDAEKMNSIQLGQELPDDVAAAFFNIQEFICDIDVANDFHKIGGFSIFPICLSSENATVRMEALTILAEMCQNNPYGQARALDAGLMYMLVQLANTEEGNFLVTCLYAISCMCRGYGPACDELFANGGGALLSDLVRNPNIRVRTKAAFLVSFLAINHPSAKEIFLENNVIGNIATSLDRGLDGSTSCTLHALHALLQGQELPPQVNDPKIKLKKVLEKLENTKEIKYAEYTDERKVLKNIMKILKNVPEVEDVNDEEADR</sequence>
<dbReference type="GO" id="GO:0005783">
    <property type="term" value="C:endoplasmic reticulum"/>
    <property type="evidence" value="ECO:0007669"/>
    <property type="project" value="TreeGrafter"/>
</dbReference>
<evidence type="ECO:0000256" key="1">
    <source>
        <dbReference type="ARBA" id="ARBA00022737"/>
    </source>
</evidence>
<dbReference type="STRING" id="76193.A0A0N0PC63"/>
<gene>
    <name evidence="4" type="ORF">RR48_05435</name>
</gene>
<name>A0A0N0PC63_PAPMA</name>
<dbReference type="PANTHER" id="PTHR19316">
    <property type="entry name" value="PROTEIN FOLDING REGULATOR"/>
    <property type="match status" value="1"/>
</dbReference>
<dbReference type="InterPro" id="IPR050693">
    <property type="entry name" value="Hsp70_NEF-Inhibitors"/>
</dbReference>
<dbReference type="InterPro" id="IPR011989">
    <property type="entry name" value="ARM-like"/>
</dbReference>
<dbReference type="GO" id="GO:0000774">
    <property type="term" value="F:adenyl-nucleotide exchange factor activity"/>
    <property type="evidence" value="ECO:0007669"/>
    <property type="project" value="TreeGrafter"/>
</dbReference>
<proteinExistence type="predicted"/>
<keyword evidence="5" id="KW-1185">Reference proteome</keyword>
<evidence type="ECO:0000259" key="3">
    <source>
        <dbReference type="Pfam" id="PF08609"/>
    </source>
</evidence>
<evidence type="ECO:0000313" key="5">
    <source>
        <dbReference type="Proteomes" id="UP000053240"/>
    </source>
</evidence>
<evidence type="ECO:0000313" key="4">
    <source>
        <dbReference type="EMBL" id="KPJ13047.1"/>
    </source>
</evidence>
<dbReference type="Gene3D" id="1.25.10.10">
    <property type="entry name" value="Leucine-rich Repeat Variant"/>
    <property type="match status" value="1"/>
</dbReference>
<keyword evidence="1" id="KW-0677">Repeat</keyword>
<dbReference type="EMBL" id="KQ460651">
    <property type="protein sequence ID" value="KPJ13047.1"/>
    <property type="molecule type" value="Genomic_DNA"/>
</dbReference>
<evidence type="ECO:0000256" key="2">
    <source>
        <dbReference type="SAM" id="MobiDB-lite"/>
    </source>
</evidence>
<organism evidence="4 5">
    <name type="scientific">Papilio machaon</name>
    <name type="common">Old World swallowtail butterfly</name>
    <dbReference type="NCBI Taxonomy" id="76193"/>
    <lineage>
        <taxon>Eukaryota</taxon>
        <taxon>Metazoa</taxon>
        <taxon>Ecdysozoa</taxon>
        <taxon>Arthropoda</taxon>
        <taxon>Hexapoda</taxon>
        <taxon>Insecta</taxon>
        <taxon>Pterygota</taxon>
        <taxon>Neoptera</taxon>
        <taxon>Endopterygota</taxon>
        <taxon>Lepidoptera</taxon>
        <taxon>Glossata</taxon>
        <taxon>Ditrysia</taxon>
        <taxon>Papilionoidea</taxon>
        <taxon>Papilionidae</taxon>
        <taxon>Papilioninae</taxon>
        <taxon>Papilio</taxon>
    </lineage>
</organism>